<evidence type="ECO:0000313" key="3">
    <source>
        <dbReference type="EMBL" id="RRH77283.1"/>
    </source>
</evidence>
<dbReference type="GO" id="GO:0002949">
    <property type="term" value="P:tRNA threonylcarbamoyladenosine modification"/>
    <property type="evidence" value="ECO:0007669"/>
    <property type="project" value="InterPro"/>
</dbReference>
<dbReference type="RefSeq" id="WP_124963638.1">
    <property type="nucleotide sequence ID" value="NZ_RRAZ01000004.1"/>
</dbReference>
<proteinExistence type="predicted"/>
<dbReference type="SUPFAM" id="SSF53067">
    <property type="entry name" value="Actin-like ATPase domain"/>
    <property type="match status" value="1"/>
</dbReference>
<keyword evidence="4" id="KW-1185">Reference proteome</keyword>
<dbReference type="PANTHER" id="PTHR11735:SF11">
    <property type="entry name" value="TRNA THREONYLCARBAMOYLADENOSINE BIOSYNTHESIS PROTEIN TSAB"/>
    <property type="match status" value="1"/>
</dbReference>
<feature type="region of interest" description="Disordered" evidence="1">
    <location>
        <begin position="1"/>
        <end position="20"/>
    </location>
</feature>
<accession>A0A3P3DSL7</accession>
<evidence type="ECO:0000313" key="4">
    <source>
        <dbReference type="Proteomes" id="UP000282125"/>
    </source>
</evidence>
<protein>
    <submittedName>
        <fullName evidence="3">tRNA (Adenosine(37)-N6)-threonylcarbamoyltransferase complex dimerization subunit type 1 TsaB</fullName>
    </submittedName>
</protein>
<evidence type="ECO:0000259" key="2">
    <source>
        <dbReference type="Pfam" id="PF00814"/>
    </source>
</evidence>
<organism evidence="3 4">
    <name type="scientific">Falsigemmobacter faecalis</name>
    <dbReference type="NCBI Taxonomy" id="2488730"/>
    <lineage>
        <taxon>Bacteria</taxon>
        <taxon>Pseudomonadati</taxon>
        <taxon>Pseudomonadota</taxon>
        <taxon>Alphaproteobacteria</taxon>
        <taxon>Rhodobacterales</taxon>
        <taxon>Paracoccaceae</taxon>
        <taxon>Falsigemmobacter</taxon>
    </lineage>
</organism>
<dbReference type="NCBIfam" id="TIGR03725">
    <property type="entry name" value="T6A_YeaZ"/>
    <property type="match status" value="1"/>
</dbReference>
<comment type="caution">
    <text evidence="3">The sequence shown here is derived from an EMBL/GenBank/DDBJ whole genome shotgun (WGS) entry which is preliminary data.</text>
</comment>
<dbReference type="Pfam" id="PF00814">
    <property type="entry name" value="TsaD"/>
    <property type="match status" value="1"/>
</dbReference>
<dbReference type="InterPro" id="IPR000905">
    <property type="entry name" value="Gcp-like_dom"/>
</dbReference>
<dbReference type="EMBL" id="RRAZ01000004">
    <property type="protein sequence ID" value="RRH77283.1"/>
    <property type="molecule type" value="Genomic_DNA"/>
</dbReference>
<sequence>MTSDLQSALAPAREPAPKGPVLAFDTSGPWIMAGLSGRPMWREDMAKGQAERLMPMLSELLAAEGLGFRDLSALAVGTGPGNFTGIRIAVAAARGLALALKIPAVGVSQFEIQAEGAGEGPLLIALPAPQGRAYLQRFGGGAPLAAPHLLTPGEGEPDLAQLSADVTGHAAAEIAAGLGLGLRDLPHWSALEDFDLPQVMIRIATRRLGSGAALPRPAPLYVRPADAAPPSDPPPVILDA</sequence>
<dbReference type="InterPro" id="IPR022496">
    <property type="entry name" value="T6A_TsaB"/>
</dbReference>
<dbReference type="PANTHER" id="PTHR11735">
    <property type="entry name" value="TRNA N6-ADENOSINE THREONYLCARBAMOYLTRANSFERASE"/>
    <property type="match status" value="1"/>
</dbReference>
<name>A0A3P3DSL7_9RHOB</name>
<dbReference type="OrthoDB" id="9809995at2"/>
<keyword evidence="3" id="KW-0808">Transferase</keyword>
<feature type="domain" description="Gcp-like" evidence="2">
    <location>
        <begin position="46"/>
        <end position="118"/>
    </location>
</feature>
<dbReference type="GO" id="GO:0016740">
    <property type="term" value="F:transferase activity"/>
    <property type="evidence" value="ECO:0007669"/>
    <property type="project" value="UniProtKB-KW"/>
</dbReference>
<dbReference type="InterPro" id="IPR043129">
    <property type="entry name" value="ATPase_NBD"/>
</dbReference>
<dbReference type="Gene3D" id="3.30.420.40">
    <property type="match status" value="1"/>
</dbReference>
<reference evidence="3 4" key="1">
    <citation type="submission" date="2018-11" db="EMBL/GenBank/DDBJ databases">
        <title>Gemmobacter sp. nov., YIM 102744-1 draft genome.</title>
        <authorList>
            <person name="Li G."/>
            <person name="Jiang Y."/>
        </authorList>
    </citation>
    <scope>NUCLEOTIDE SEQUENCE [LARGE SCALE GENOMIC DNA]</scope>
    <source>
        <strain evidence="3 4">YIM 102744-1</strain>
    </source>
</reference>
<dbReference type="Proteomes" id="UP000282125">
    <property type="component" value="Unassembled WGS sequence"/>
</dbReference>
<dbReference type="GO" id="GO:0005829">
    <property type="term" value="C:cytosol"/>
    <property type="evidence" value="ECO:0007669"/>
    <property type="project" value="TreeGrafter"/>
</dbReference>
<gene>
    <name evidence="3" type="primary">tsaB</name>
    <name evidence="3" type="ORF">EG244_03535</name>
</gene>
<evidence type="ECO:0000256" key="1">
    <source>
        <dbReference type="SAM" id="MobiDB-lite"/>
    </source>
</evidence>
<dbReference type="AlphaFoldDB" id="A0A3P3DSL7"/>